<evidence type="ECO:0000256" key="1">
    <source>
        <dbReference type="ARBA" id="ARBA00004776"/>
    </source>
</evidence>
<reference evidence="8 9" key="2">
    <citation type="journal article" date="2010" name="Stand. Genomic Sci.">
        <title>Complete genome sequence of Nakamurella multipartita type strain (Y-104).</title>
        <authorList>
            <person name="Tice H."/>
            <person name="Mayilraj S."/>
            <person name="Sims D."/>
            <person name="Lapidus A."/>
            <person name="Nolan M."/>
            <person name="Lucas S."/>
            <person name="Glavina Del Rio T."/>
            <person name="Copeland A."/>
            <person name="Cheng J.F."/>
            <person name="Meincke L."/>
            <person name="Bruce D."/>
            <person name="Goodwin L."/>
            <person name="Pitluck S."/>
            <person name="Ivanova N."/>
            <person name="Mavromatis K."/>
            <person name="Ovchinnikova G."/>
            <person name="Pati A."/>
            <person name="Chen A."/>
            <person name="Palaniappan K."/>
            <person name="Land M."/>
            <person name="Hauser L."/>
            <person name="Chang Y.J."/>
            <person name="Jeffries C.D."/>
            <person name="Detter J.C."/>
            <person name="Brettin T."/>
            <person name="Rohde M."/>
            <person name="Goker M."/>
            <person name="Bristow J."/>
            <person name="Eisen J.A."/>
            <person name="Markowitz V."/>
            <person name="Hugenholtz P."/>
            <person name="Kyrpides N.C."/>
            <person name="Klenk H.P."/>
            <person name="Chen F."/>
        </authorList>
    </citation>
    <scope>NUCLEOTIDE SEQUENCE [LARGE SCALE GENOMIC DNA]</scope>
    <source>
        <strain evidence="9">ATCC 700099 / DSM 44233 / CIP 104796 / JCM 9543 / NBRC 105858 / Y-104</strain>
    </source>
</reference>
<feature type="compositionally biased region" description="Pro residues" evidence="5">
    <location>
        <begin position="392"/>
        <end position="410"/>
    </location>
</feature>
<keyword evidence="4 8" id="KW-0808">Transferase</keyword>
<gene>
    <name evidence="8" type="ordered locus">Namu_3362</name>
</gene>
<keyword evidence="3" id="KW-0328">Glycosyltransferase</keyword>
<dbReference type="InterPro" id="IPR027791">
    <property type="entry name" value="Galactosyl_T_C"/>
</dbReference>
<evidence type="ECO:0000313" key="8">
    <source>
        <dbReference type="EMBL" id="ACV79690.1"/>
    </source>
</evidence>
<dbReference type="HOGENOM" id="CLU_631368_0_0_11"/>
<dbReference type="PANTHER" id="PTHR43179:SF12">
    <property type="entry name" value="GALACTOFURANOSYLTRANSFERASE GLFT2"/>
    <property type="match status" value="1"/>
</dbReference>
<protein>
    <submittedName>
        <fullName evidence="8">Glycosyl transferase family 2</fullName>
    </submittedName>
</protein>
<feature type="region of interest" description="Disordered" evidence="5">
    <location>
        <begin position="385"/>
        <end position="411"/>
    </location>
</feature>
<dbReference type="Pfam" id="PF02709">
    <property type="entry name" value="Glyco_transf_7C"/>
    <property type="match status" value="1"/>
</dbReference>
<accession>C8XDY7</accession>
<comment type="pathway">
    <text evidence="1">Cell wall biogenesis; cell wall polysaccharide biosynthesis.</text>
</comment>
<organism evidence="8 9">
    <name type="scientific">Nakamurella multipartita (strain ATCC 700099 / DSM 44233 / CIP 104796 / JCM 9543 / NBRC 105858 / Y-104)</name>
    <name type="common">Microsphaera multipartita</name>
    <dbReference type="NCBI Taxonomy" id="479431"/>
    <lineage>
        <taxon>Bacteria</taxon>
        <taxon>Bacillati</taxon>
        <taxon>Actinomycetota</taxon>
        <taxon>Actinomycetes</taxon>
        <taxon>Nakamurellales</taxon>
        <taxon>Nakamurellaceae</taxon>
        <taxon>Nakamurella</taxon>
    </lineage>
</organism>
<dbReference type="SUPFAM" id="SSF53448">
    <property type="entry name" value="Nucleotide-diphospho-sugar transferases"/>
    <property type="match status" value="1"/>
</dbReference>
<dbReference type="AlphaFoldDB" id="C8XDY7"/>
<name>C8XDY7_NAKMY</name>
<dbReference type="Pfam" id="PF00535">
    <property type="entry name" value="Glycos_transf_2"/>
    <property type="match status" value="1"/>
</dbReference>
<dbReference type="STRING" id="479431.Namu_3362"/>
<dbReference type="EMBL" id="CP001737">
    <property type="protein sequence ID" value="ACV79690.1"/>
    <property type="molecule type" value="Genomic_DNA"/>
</dbReference>
<evidence type="ECO:0000259" key="6">
    <source>
        <dbReference type="Pfam" id="PF00535"/>
    </source>
</evidence>
<sequence length="425" mass="45375">MTHPPPPVGVVVPYYDDQPRLTLLLRALAQQRTTVPFEIVVADDGSPARPVIPPGLGRPVTVVSQPDQGFRAAAARNLGATHTAADLLLFLDGDTLPTPGYVQAMVDRLCALDDGSGALVVGRRRHADLGSVPADEVLRFLCGDTVSGITVLDEPSWLRDGYARTDDLGRAGEEDFRLIISAVLGVDRRLWSAIGGFDASFVGYGGEDWDLGWRAWLAGARWAHEPAALAWHDGPDAAGRAASSSGSAANTGKNTESLRLARTIPLPSVRGRALVLAQPDIVVRYLGPTTGTAADAAVVAGVVDLLAGVDAGVWFPRCSADGPDRLPPLLAQDPRVRAGQVPADVLRRARFQVSVTRPLTLSAPLDRCCAAGEWEVPGRVSIRRTRSLNRGEPPPPRRPIARPGPDPLVRPIPDDVSLERWWGGW</sequence>
<reference evidence="9" key="1">
    <citation type="submission" date="2009-09" db="EMBL/GenBank/DDBJ databases">
        <title>The complete genome of Nakamurella multipartita DSM 44233.</title>
        <authorList>
            <consortium name="US DOE Joint Genome Institute (JGI-PGF)"/>
            <person name="Lucas S."/>
            <person name="Copeland A."/>
            <person name="Lapidus A."/>
            <person name="Glavina del Rio T."/>
            <person name="Dalin E."/>
            <person name="Tice H."/>
            <person name="Bruce D."/>
            <person name="Goodwin L."/>
            <person name="Pitluck S."/>
            <person name="Kyrpides N."/>
            <person name="Mavromatis K."/>
            <person name="Ivanova N."/>
            <person name="Ovchinnikova G."/>
            <person name="Sims D."/>
            <person name="Meincke L."/>
            <person name="Brettin T."/>
            <person name="Detter J.C."/>
            <person name="Han C."/>
            <person name="Larimer F."/>
            <person name="Land M."/>
            <person name="Hauser L."/>
            <person name="Markowitz V."/>
            <person name="Cheng J.-F."/>
            <person name="Hugenholtz P."/>
            <person name="Woyke T."/>
            <person name="Wu D."/>
            <person name="Klenk H.-P."/>
            <person name="Eisen J.A."/>
        </authorList>
    </citation>
    <scope>NUCLEOTIDE SEQUENCE [LARGE SCALE GENOMIC DNA]</scope>
    <source>
        <strain evidence="9">ATCC 700099 / DSM 44233 / CIP 104796 / JCM 9543 / NBRC 105858 / Y-104</strain>
    </source>
</reference>
<dbReference type="eggNOG" id="COG1216">
    <property type="taxonomic scope" value="Bacteria"/>
</dbReference>
<feature type="domain" description="Galactosyltransferase C-terminal" evidence="7">
    <location>
        <begin position="179"/>
        <end position="221"/>
    </location>
</feature>
<dbReference type="Gene3D" id="3.90.550.10">
    <property type="entry name" value="Spore Coat Polysaccharide Biosynthesis Protein SpsA, Chain A"/>
    <property type="match status" value="1"/>
</dbReference>
<dbReference type="InterPro" id="IPR029044">
    <property type="entry name" value="Nucleotide-diphossugar_trans"/>
</dbReference>
<comment type="similarity">
    <text evidence="2">Belongs to the glycosyltransferase 2 family.</text>
</comment>
<dbReference type="CAZy" id="GT2">
    <property type="family name" value="Glycosyltransferase Family 2"/>
</dbReference>
<dbReference type="OrthoDB" id="4120491at2"/>
<evidence type="ECO:0000256" key="3">
    <source>
        <dbReference type="ARBA" id="ARBA00022676"/>
    </source>
</evidence>
<proteinExistence type="inferred from homology"/>
<dbReference type="KEGG" id="nml:Namu_3362"/>
<dbReference type="Proteomes" id="UP000002218">
    <property type="component" value="Chromosome"/>
</dbReference>
<dbReference type="PANTHER" id="PTHR43179">
    <property type="entry name" value="RHAMNOSYLTRANSFERASE WBBL"/>
    <property type="match status" value="1"/>
</dbReference>
<evidence type="ECO:0000256" key="2">
    <source>
        <dbReference type="ARBA" id="ARBA00006739"/>
    </source>
</evidence>
<dbReference type="InterPro" id="IPR001173">
    <property type="entry name" value="Glyco_trans_2-like"/>
</dbReference>
<evidence type="ECO:0000256" key="4">
    <source>
        <dbReference type="ARBA" id="ARBA00022679"/>
    </source>
</evidence>
<evidence type="ECO:0000259" key="7">
    <source>
        <dbReference type="Pfam" id="PF02709"/>
    </source>
</evidence>
<dbReference type="RefSeq" id="WP_015748556.1">
    <property type="nucleotide sequence ID" value="NC_013235.1"/>
</dbReference>
<keyword evidence="9" id="KW-1185">Reference proteome</keyword>
<dbReference type="GO" id="GO:0016757">
    <property type="term" value="F:glycosyltransferase activity"/>
    <property type="evidence" value="ECO:0007669"/>
    <property type="project" value="UniProtKB-KW"/>
</dbReference>
<evidence type="ECO:0000313" key="9">
    <source>
        <dbReference type="Proteomes" id="UP000002218"/>
    </source>
</evidence>
<feature type="domain" description="Glycosyltransferase 2-like" evidence="6">
    <location>
        <begin position="10"/>
        <end position="114"/>
    </location>
</feature>
<evidence type="ECO:0000256" key="5">
    <source>
        <dbReference type="SAM" id="MobiDB-lite"/>
    </source>
</evidence>
<dbReference type="InParanoid" id="C8XDY7"/>